<dbReference type="SMART" id="SM00895">
    <property type="entry name" value="FCD"/>
    <property type="match status" value="1"/>
</dbReference>
<keyword evidence="6" id="KW-1185">Reference proteome</keyword>
<reference evidence="5" key="1">
    <citation type="submission" date="2022-10" db="EMBL/GenBank/DDBJ databases">
        <title>Characterization and whole genome sequencing of a new Roseateles species, isolated from fresh water.</title>
        <authorList>
            <person name="Guliayeva D.Y."/>
            <person name="Akhremchuk A.E."/>
            <person name="Sikolenko M.A."/>
            <person name="Valentovich L.N."/>
            <person name="Sidarenka A.V."/>
        </authorList>
    </citation>
    <scope>NUCLEOTIDE SEQUENCE</scope>
    <source>
        <strain evidence="5">BIM B-1768</strain>
    </source>
</reference>
<dbReference type="PRINTS" id="PR00035">
    <property type="entry name" value="HTHGNTR"/>
</dbReference>
<dbReference type="InterPro" id="IPR036390">
    <property type="entry name" value="WH_DNA-bd_sf"/>
</dbReference>
<protein>
    <submittedName>
        <fullName evidence="5">FadR family transcriptional regulator</fullName>
    </submittedName>
</protein>
<evidence type="ECO:0000256" key="3">
    <source>
        <dbReference type="ARBA" id="ARBA00023163"/>
    </source>
</evidence>
<dbReference type="InterPro" id="IPR011711">
    <property type="entry name" value="GntR_C"/>
</dbReference>
<gene>
    <name evidence="5" type="ORF">N4261_12735</name>
</gene>
<dbReference type="EMBL" id="CP104562">
    <property type="protein sequence ID" value="UXH80686.1"/>
    <property type="molecule type" value="Genomic_DNA"/>
</dbReference>
<dbReference type="PROSITE" id="PS50949">
    <property type="entry name" value="HTH_GNTR"/>
    <property type="match status" value="1"/>
</dbReference>
<dbReference type="Gene3D" id="1.10.10.10">
    <property type="entry name" value="Winged helix-like DNA-binding domain superfamily/Winged helix DNA-binding domain"/>
    <property type="match status" value="1"/>
</dbReference>
<keyword evidence="1" id="KW-0805">Transcription regulation</keyword>
<evidence type="ECO:0000313" key="6">
    <source>
        <dbReference type="Proteomes" id="UP001064933"/>
    </source>
</evidence>
<dbReference type="SUPFAM" id="SSF48008">
    <property type="entry name" value="GntR ligand-binding domain-like"/>
    <property type="match status" value="1"/>
</dbReference>
<keyword evidence="3" id="KW-0804">Transcription</keyword>
<sequence length="251" mass="27769">MKTRADHSTYRRTPPAAKSMHGRIVSELGLAIVAGELKPGDRLPPEPQLLERYEVSRPVLREAVRVLVAKGLVVSRQRAGAIVRPRNEWHLLDPDVLYWLIQTKPQQEFLNTLMEVRRIFEPAAAALAAKAATEEQVRQIEAAFAGMEAATDVEQLLEPDLAFHRQIAEATGNDLMAYIGNMLSLALRESIILSSQLPNTHELSLPRHKAILTAIRDRDPLGARQATLVQLQETGDDLSSVLSTQGIVDLA</sequence>
<dbReference type="Proteomes" id="UP001064933">
    <property type="component" value="Chromosome"/>
</dbReference>
<dbReference type="PANTHER" id="PTHR43537">
    <property type="entry name" value="TRANSCRIPTIONAL REGULATOR, GNTR FAMILY"/>
    <property type="match status" value="1"/>
</dbReference>
<evidence type="ECO:0000256" key="1">
    <source>
        <dbReference type="ARBA" id="ARBA00023015"/>
    </source>
</evidence>
<dbReference type="Pfam" id="PF07729">
    <property type="entry name" value="FCD"/>
    <property type="match status" value="1"/>
</dbReference>
<name>A0ABY6B5L2_9BURK</name>
<dbReference type="Gene3D" id="1.20.120.530">
    <property type="entry name" value="GntR ligand-binding domain-like"/>
    <property type="match status" value="1"/>
</dbReference>
<evidence type="ECO:0000256" key="2">
    <source>
        <dbReference type="ARBA" id="ARBA00023125"/>
    </source>
</evidence>
<dbReference type="RefSeq" id="WP_261760503.1">
    <property type="nucleotide sequence ID" value="NZ_CP104562.2"/>
</dbReference>
<evidence type="ECO:0000259" key="4">
    <source>
        <dbReference type="PROSITE" id="PS50949"/>
    </source>
</evidence>
<dbReference type="InterPro" id="IPR008920">
    <property type="entry name" value="TF_FadR/GntR_C"/>
</dbReference>
<organism evidence="5 6">
    <name type="scientific">Roseateles amylovorans</name>
    <dbReference type="NCBI Taxonomy" id="2978473"/>
    <lineage>
        <taxon>Bacteria</taxon>
        <taxon>Pseudomonadati</taxon>
        <taxon>Pseudomonadota</taxon>
        <taxon>Betaproteobacteria</taxon>
        <taxon>Burkholderiales</taxon>
        <taxon>Sphaerotilaceae</taxon>
        <taxon>Roseateles</taxon>
    </lineage>
</organism>
<dbReference type="Pfam" id="PF00392">
    <property type="entry name" value="GntR"/>
    <property type="match status" value="1"/>
</dbReference>
<feature type="domain" description="HTH gntR-type" evidence="4">
    <location>
        <begin position="18"/>
        <end position="86"/>
    </location>
</feature>
<dbReference type="PANTHER" id="PTHR43537:SF44">
    <property type="entry name" value="GNTR FAMILY REGULATORY PROTEIN"/>
    <property type="match status" value="1"/>
</dbReference>
<dbReference type="InterPro" id="IPR036388">
    <property type="entry name" value="WH-like_DNA-bd_sf"/>
</dbReference>
<dbReference type="SUPFAM" id="SSF46785">
    <property type="entry name" value="Winged helix' DNA-binding domain"/>
    <property type="match status" value="1"/>
</dbReference>
<dbReference type="SMART" id="SM00345">
    <property type="entry name" value="HTH_GNTR"/>
    <property type="match status" value="1"/>
</dbReference>
<accession>A0ABY6B5L2</accession>
<keyword evidence="2" id="KW-0238">DNA-binding</keyword>
<evidence type="ECO:0000313" key="5">
    <source>
        <dbReference type="EMBL" id="UXH80686.1"/>
    </source>
</evidence>
<dbReference type="CDD" id="cd07377">
    <property type="entry name" value="WHTH_GntR"/>
    <property type="match status" value="1"/>
</dbReference>
<proteinExistence type="predicted"/>
<dbReference type="InterPro" id="IPR000524">
    <property type="entry name" value="Tscrpt_reg_HTH_GntR"/>
</dbReference>